<reference evidence="6" key="1">
    <citation type="submission" date="2025-08" db="UniProtKB">
        <authorList>
            <consortium name="RefSeq"/>
        </authorList>
    </citation>
    <scope>IDENTIFICATION</scope>
</reference>
<dbReference type="InterPro" id="IPR007527">
    <property type="entry name" value="Znf_SWIM"/>
</dbReference>
<dbReference type="KEGG" id="nta:107770922"/>
<dbReference type="OrthoDB" id="1895098at2759"/>
<evidence type="ECO:0000256" key="4">
    <source>
        <dbReference type="PROSITE-ProRule" id="PRU00325"/>
    </source>
</evidence>
<evidence type="ECO:0000259" key="5">
    <source>
        <dbReference type="PROSITE" id="PS50966"/>
    </source>
</evidence>
<dbReference type="SMART" id="SM00575">
    <property type="entry name" value="ZnF_PMZ"/>
    <property type="match status" value="1"/>
</dbReference>
<dbReference type="STRING" id="4097.A0A1S3Y0X4"/>
<dbReference type="Pfam" id="PF10551">
    <property type="entry name" value="MULE"/>
    <property type="match status" value="1"/>
</dbReference>
<proteinExistence type="predicted"/>
<organism evidence="6">
    <name type="scientific">Nicotiana tabacum</name>
    <name type="common">Common tobacco</name>
    <dbReference type="NCBI Taxonomy" id="4097"/>
    <lineage>
        <taxon>Eukaryota</taxon>
        <taxon>Viridiplantae</taxon>
        <taxon>Streptophyta</taxon>
        <taxon>Embryophyta</taxon>
        <taxon>Tracheophyta</taxon>
        <taxon>Spermatophyta</taxon>
        <taxon>Magnoliopsida</taxon>
        <taxon>eudicotyledons</taxon>
        <taxon>Gunneridae</taxon>
        <taxon>Pentapetalae</taxon>
        <taxon>asterids</taxon>
        <taxon>lamiids</taxon>
        <taxon>Solanales</taxon>
        <taxon>Solanaceae</taxon>
        <taxon>Nicotianoideae</taxon>
        <taxon>Nicotianeae</taxon>
        <taxon>Nicotiana</taxon>
    </lineage>
</organism>
<feature type="domain" description="SWIM-type" evidence="5">
    <location>
        <begin position="567"/>
        <end position="599"/>
    </location>
</feature>
<accession>A0A1S3Y0X4</accession>
<gene>
    <name evidence="6" type="primary">LOC107770922</name>
</gene>
<evidence type="ECO:0000313" key="6">
    <source>
        <dbReference type="RefSeq" id="XP_016445735.1"/>
    </source>
</evidence>
<dbReference type="RefSeq" id="XP_016445735.1">
    <property type="nucleotide sequence ID" value="XM_016590249.1"/>
</dbReference>
<dbReference type="PANTHER" id="PTHR31973">
    <property type="entry name" value="POLYPROTEIN, PUTATIVE-RELATED"/>
    <property type="match status" value="1"/>
</dbReference>
<dbReference type="PaxDb" id="4097-A0A1S3Y0X4"/>
<dbReference type="InterPro" id="IPR018289">
    <property type="entry name" value="MULE_transposase_dom"/>
</dbReference>
<dbReference type="Pfam" id="PF03108">
    <property type="entry name" value="DBD_Tnp_Mut"/>
    <property type="match status" value="1"/>
</dbReference>
<protein>
    <recommendedName>
        <fullName evidence="5">SWIM-type domain-containing protein</fullName>
    </recommendedName>
</protein>
<evidence type="ECO:0000256" key="1">
    <source>
        <dbReference type="ARBA" id="ARBA00022723"/>
    </source>
</evidence>
<dbReference type="PANTHER" id="PTHR31973:SF113">
    <property type="entry name" value="PROTEIN FAR1-RELATED SEQUENCE 5-LIKE"/>
    <property type="match status" value="1"/>
</dbReference>
<keyword evidence="3" id="KW-0862">Zinc</keyword>
<evidence type="ECO:0000256" key="2">
    <source>
        <dbReference type="ARBA" id="ARBA00022771"/>
    </source>
</evidence>
<dbReference type="PROSITE" id="PS50966">
    <property type="entry name" value="ZF_SWIM"/>
    <property type="match status" value="1"/>
</dbReference>
<dbReference type="Pfam" id="PF04434">
    <property type="entry name" value="SWIM"/>
    <property type="match status" value="1"/>
</dbReference>
<dbReference type="InterPro" id="IPR006564">
    <property type="entry name" value="Znf_PMZ"/>
</dbReference>
<name>A0A1S3Y0X4_TOBAC</name>
<sequence>MAQEFATMEANKTWEVVELPKEFKIKDLRKAHFFLSMEIIREQQGLILSQRKFTLEFLEEYNCLDSKTASSPLDPYCKLQADSGEFDPTIYHRLIEYRSMQWVVSEVTWLVRLLQDLSVSPVLPVVFHSDSQFLVGLISFSFVPSSSQLVDVFTKALPVSLHHSLVGKLGSSESLKLLDMSSSPDIEEYQSEIITESTQTAIEEGQVYHDKQTVAAAMKHFSVMHKFQFRVKRSSHRSYCLVCVGENCKWHFKATSINDSAMFKIRSFNRQHTCSLMDETFIQCKRTAAVVGSMVIPKYCDPKTVYTPKDIQTDMLSEHGVNLSYMQAWRAKEKALQFLRGNPADSYNKLPKYFYILEEIYPDSVVKLKKTADECFLYAFVALCTILPLAYAVVDSENDASWKWFFEQFKQAYGERPSMCVVSDRNESILKATSIVYPGMTHYSCMWHIWTNIRSKFKKGHLQLHELWSRVHATVNRTWTMTSNIAESLNAVTKDARELPIFDLLESMWTLLERWTNEKLLKAKGTFTFLGSKFNKELENNRTLSQKLRVRASTDHIHTVLDGVKRYIVCLENKKCSCGQFQLEELSCAHALAALRHKNETYENYCSPYYTRESLLRTYEIPVNPLPDESKWNVPQHILDDVVNPPTGDKRQPGDLKRKDIKYMMK</sequence>
<keyword evidence="2 4" id="KW-0863">Zinc-finger</keyword>
<dbReference type="InterPro" id="IPR004332">
    <property type="entry name" value="Transposase_MuDR"/>
</dbReference>
<dbReference type="AlphaFoldDB" id="A0A1S3Y0X4"/>
<keyword evidence="1" id="KW-0479">Metal-binding</keyword>
<dbReference type="GO" id="GO:0008270">
    <property type="term" value="F:zinc ion binding"/>
    <property type="evidence" value="ECO:0007669"/>
    <property type="project" value="UniProtKB-KW"/>
</dbReference>
<evidence type="ECO:0000256" key="3">
    <source>
        <dbReference type="ARBA" id="ARBA00022833"/>
    </source>
</evidence>